<comment type="cofactor">
    <cofactor evidence="5">
        <name>Mo-molybdopterin</name>
        <dbReference type="ChEBI" id="CHEBI:71302"/>
    </cofactor>
    <text evidence="5">Binds 1 Mo-molybdopterin (Mo-MPT) cofactor per subunit.</text>
</comment>
<organism evidence="7 8">
    <name type="scientific">Sulfurospirillum cavolei</name>
    <dbReference type="NCBI Taxonomy" id="366522"/>
    <lineage>
        <taxon>Bacteria</taxon>
        <taxon>Pseudomonadati</taxon>
        <taxon>Campylobacterota</taxon>
        <taxon>Epsilonproteobacteria</taxon>
        <taxon>Campylobacterales</taxon>
        <taxon>Sulfurospirillaceae</taxon>
        <taxon>Sulfurospirillum</taxon>
    </lineage>
</organism>
<dbReference type="EC" id="1.8.5.-" evidence="5"/>
<dbReference type="InterPro" id="IPR022867">
    <property type="entry name" value="MsrP"/>
</dbReference>
<keyword evidence="3 5" id="KW-0732">Signal</keyword>
<dbReference type="PANTHER" id="PTHR43032:SF3">
    <property type="entry name" value="PROTEIN-METHIONINE-SULFOXIDE REDUCTASE CATALYTIC SUBUNIT MSRP"/>
    <property type="match status" value="1"/>
</dbReference>
<feature type="binding site" evidence="5">
    <location>
        <begin position="228"/>
        <end position="230"/>
    </location>
    <ligand>
        <name>Mo-molybdopterin</name>
        <dbReference type="ChEBI" id="CHEBI:71302"/>
    </ligand>
</feature>
<accession>A0A2D3W679</accession>
<protein>
    <recommendedName>
        <fullName evidence="5">Protein-methionine-sulfoxide reductase catalytic subunit MsrP</fullName>
        <ecNumber evidence="5">1.8.5.-</ecNumber>
    </recommendedName>
</protein>
<comment type="subunit">
    <text evidence="5">Heterodimer of a catalytic subunit (MsrP) and a heme-binding subunit (MsrQ).</text>
</comment>
<dbReference type="InterPro" id="IPR036374">
    <property type="entry name" value="OxRdtase_Mopterin-bd_sf"/>
</dbReference>
<feature type="binding site" evidence="5">
    <location>
        <begin position="71"/>
        <end position="72"/>
    </location>
    <ligand>
        <name>Mo-molybdopterin</name>
        <dbReference type="ChEBI" id="CHEBI:71302"/>
    </ligand>
</feature>
<sequence>MPTPSITPEILFEARRHFLKLGAGALVSSTALSQLLASMPEEIQLSFTKDPNPLKLTPNTFEQVSNYVNFYEFSTDKTAPVKMAQVMKLKPWSLGFFGEIAREEMVEVADLIAKFGLEERIYRFRCVEGWSMVVPWIGFPLYKLLDYLRPNSKAKYVKFTTRHEPDIFPDQAKGLFASIKHPYVEGLRMDEARHPLTFLAVGMYGKPLPKQNGAPIRLVVPWKYGFKSIKSLDLIECVEEQPLNTWQAMAPEEYGFYANVNPHVDHPRWSQAKERLLGKLSKQETLMFNGYEKEVSHLYAGMDLRKQY</sequence>
<reference evidence="7 8" key="1">
    <citation type="journal article" date="2017" name="Front. Microbiol.">
        <title>Comparative Genomic Analysis of the Class Epsilonproteobacteria and Proposed Reclassification to Epsilonbacteraeota (phyl. nov.).</title>
        <authorList>
            <person name="Waite D.W."/>
            <person name="Vanwonterghem I."/>
            <person name="Rinke C."/>
            <person name="Parks D.H."/>
            <person name="Zhang Y."/>
            <person name="Takai K."/>
            <person name="Sievert S.M."/>
            <person name="Simon J."/>
            <person name="Campbell B.J."/>
            <person name="Hanson T.E."/>
            <person name="Woyke T."/>
            <person name="Klotz M.G."/>
            <person name="Hugenholtz P."/>
        </authorList>
    </citation>
    <scope>NUCLEOTIDE SEQUENCE [LARGE SCALE GENOMIC DNA]</scope>
    <source>
        <strain evidence="7">UBA11420</strain>
    </source>
</reference>
<comment type="catalytic activity">
    <reaction evidence="5">
        <text>L-methionyl-[protein] + a quinone + H2O = L-methionyl-(R)-S-oxide-[protein] + a quinol</text>
        <dbReference type="Rhea" id="RHEA:51296"/>
        <dbReference type="Rhea" id="RHEA-COMP:12313"/>
        <dbReference type="Rhea" id="RHEA-COMP:12314"/>
        <dbReference type="ChEBI" id="CHEBI:15377"/>
        <dbReference type="ChEBI" id="CHEBI:16044"/>
        <dbReference type="ChEBI" id="CHEBI:24646"/>
        <dbReference type="ChEBI" id="CHEBI:45764"/>
        <dbReference type="ChEBI" id="CHEBI:132124"/>
    </reaction>
</comment>
<evidence type="ECO:0000256" key="5">
    <source>
        <dbReference type="HAMAP-Rule" id="MF_01206"/>
    </source>
</evidence>
<dbReference type="STRING" id="366522.GCA_001548055_00930"/>
<evidence type="ECO:0000256" key="3">
    <source>
        <dbReference type="ARBA" id="ARBA00022729"/>
    </source>
</evidence>
<dbReference type="AlphaFoldDB" id="A0A2D3W679"/>
<dbReference type="Gene3D" id="3.90.420.10">
    <property type="entry name" value="Oxidoreductase, molybdopterin-binding domain"/>
    <property type="match status" value="1"/>
</dbReference>
<dbReference type="GO" id="GO:0043546">
    <property type="term" value="F:molybdopterin cofactor binding"/>
    <property type="evidence" value="ECO:0007669"/>
    <property type="project" value="UniProtKB-UniRule"/>
</dbReference>
<feature type="binding site" evidence="5">
    <location>
        <position position="212"/>
    </location>
    <ligand>
        <name>Mo-molybdopterin</name>
        <dbReference type="ChEBI" id="CHEBI:71302"/>
    </ligand>
</feature>
<evidence type="ECO:0000256" key="2">
    <source>
        <dbReference type="ARBA" id="ARBA00022723"/>
    </source>
</evidence>
<evidence type="ECO:0000256" key="1">
    <source>
        <dbReference type="ARBA" id="ARBA00022505"/>
    </source>
</evidence>
<proteinExistence type="inferred from homology"/>
<feature type="binding site" evidence="5">
    <location>
        <position position="161"/>
    </location>
    <ligand>
        <name>Mo-molybdopterin</name>
        <dbReference type="ChEBI" id="CHEBI:71302"/>
    </ligand>
</feature>
<dbReference type="NCBIfam" id="NF003767">
    <property type="entry name" value="PRK05363.1"/>
    <property type="match status" value="1"/>
</dbReference>
<comment type="caution">
    <text evidence="7">The sequence shown here is derived from an EMBL/GenBank/DDBJ whole genome shotgun (WGS) entry which is preliminary data.</text>
</comment>
<dbReference type="PANTHER" id="PTHR43032">
    <property type="entry name" value="PROTEIN-METHIONINE-SULFOXIDE REDUCTASE"/>
    <property type="match status" value="1"/>
</dbReference>
<dbReference type="InterPro" id="IPR000572">
    <property type="entry name" value="OxRdtase_Mopterin-bd_dom"/>
</dbReference>
<name>A0A2D3W679_9BACT</name>
<evidence type="ECO:0000313" key="8">
    <source>
        <dbReference type="Proteomes" id="UP000231638"/>
    </source>
</evidence>
<keyword evidence="2 5" id="KW-0479">Metal-binding</keyword>
<keyword evidence="1 5" id="KW-0500">Molybdenum</keyword>
<dbReference type="GO" id="GO:0030091">
    <property type="term" value="P:protein repair"/>
    <property type="evidence" value="ECO:0007669"/>
    <property type="project" value="UniProtKB-UniRule"/>
</dbReference>
<dbReference type="HAMAP" id="MF_01206">
    <property type="entry name" value="MsrP"/>
    <property type="match status" value="1"/>
</dbReference>
<dbReference type="EMBL" id="DLUG01000072">
    <property type="protein sequence ID" value="DAB36862.1"/>
    <property type="molecule type" value="Genomic_DNA"/>
</dbReference>
<keyword evidence="4 5" id="KW-0560">Oxidoreductase</keyword>
<dbReference type="GO" id="GO:0016672">
    <property type="term" value="F:oxidoreductase activity, acting on a sulfur group of donors, quinone or similar compound as acceptor"/>
    <property type="evidence" value="ECO:0007669"/>
    <property type="project" value="UniProtKB-UniRule"/>
</dbReference>
<evidence type="ECO:0000259" key="6">
    <source>
        <dbReference type="Pfam" id="PF00174"/>
    </source>
</evidence>
<dbReference type="GO" id="GO:0046872">
    <property type="term" value="F:metal ion binding"/>
    <property type="evidence" value="ECO:0007669"/>
    <property type="project" value="UniProtKB-KW"/>
</dbReference>
<gene>
    <name evidence="5" type="primary">msrP</name>
    <name evidence="7" type="ORF">CFH80_02635</name>
</gene>
<dbReference type="SUPFAM" id="SSF56524">
    <property type="entry name" value="Oxidoreductase molybdopterin-binding domain"/>
    <property type="match status" value="1"/>
</dbReference>
<evidence type="ECO:0000256" key="4">
    <source>
        <dbReference type="ARBA" id="ARBA00023002"/>
    </source>
</evidence>
<comment type="caution">
    <text evidence="5">Lacks conserved residue(s) required for the propagation of feature annotation.</text>
</comment>
<dbReference type="Pfam" id="PF00174">
    <property type="entry name" value="Oxidored_molyb"/>
    <property type="match status" value="1"/>
</dbReference>
<evidence type="ECO:0000313" key="7">
    <source>
        <dbReference type="EMBL" id="DAB36862.1"/>
    </source>
</evidence>
<dbReference type="Proteomes" id="UP000231638">
    <property type="component" value="Unassembled WGS sequence"/>
</dbReference>
<feature type="binding site" evidence="5">
    <location>
        <position position="217"/>
    </location>
    <ligand>
        <name>Mo-molybdopterin</name>
        <dbReference type="ChEBI" id="CHEBI:71302"/>
    </ligand>
</feature>
<feature type="binding site" evidence="5">
    <location>
        <position position="126"/>
    </location>
    <ligand>
        <name>Mo-molybdopterin</name>
        <dbReference type="ChEBI" id="CHEBI:71302"/>
    </ligand>
    <ligandPart>
        <name>Mo</name>
        <dbReference type="ChEBI" id="CHEBI:28685"/>
    </ligandPart>
</feature>
<comment type="function">
    <text evidence="5">Part of the MsrPQ system that repairs oxidized cell envelope proteins containing methionine sulfoxide residues (Met-O), using respiratory chain electrons. Thus protects these proteins from oxidative-stress damage caused by reactive species of oxygen and chlorine. MsrPQ is essential for the maintenance of envelope integrity under bleach stress, rescuing a wide series of structurally unrelated cell envelope proteins from methionine oxidation. The catalytic subunit MsrP is non-stereospecific, being able to reduce both (R-) and (S-) diastereoisomers of methionine sulfoxide.</text>
</comment>
<feature type="domain" description="Oxidoreductase molybdopterin-binding" evidence="6">
    <location>
        <begin position="87"/>
        <end position="246"/>
    </location>
</feature>
<comment type="catalytic activity">
    <reaction evidence="5">
        <text>L-methionyl-[protein] + a quinone + H2O = L-methionyl-(S)-S-oxide-[protein] + a quinol</text>
        <dbReference type="Rhea" id="RHEA:51292"/>
        <dbReference type="Rhea" id="RHEA-COMP:12313"/>
        <dbReference type="Rhea" id="RHEA-COMP:12315"/>
        <dbReference type="ChEBI" id="CHEBI:15377"/>
        <dbReference type="ChEBI" id="CHEBI:16044"/>
        <dbReference type="ChEBI" id="CHEBI:24646"/>
        <dbReference type="ChEBI" id="CHEBI:44120"/>
        <dbReference type="ChEBI" id="CHEBI:132124"/>
    </reaction>
</comment>
<comment type="similarity">
    <text evidence="5">Belongs to the MsrP family.</text>
</comment>